<reference evidence="1 2" key="1">
    <citation type="journal article" date="2020" name="ISME J.">
        <title>Comparative genomics reveals insights into cyanobacterial evolution and habitat adaptation.</title>
        <authorList>
            <person name="Chen M.Y."/>
            <person name="Teng W.K."/>
            <person name="Zhao L."/>
            <person name="Hu C.X."/>
            <person name="Zhou Y.K."/>
            <person name="Han B.P."/>
            <person name="Song L.R."/>
            <person name="Shu W.S."/>
        </authorList>
    </citation>
    <scope>NUCLEOTIDE SEQUENCE [LARGE SCALE GENOMIC DNA]</scope>
    <source>
        <strain evidence="1 2">FACHB-288</strain>
    </source>
</reference>
<name>A0ABR8AI90_9CYAN</name>
<dbReference type="EMBL" id="JACJQH010000039">
    <property type="protein sequence ID" value="MBD2198277.1"/>
    <property type="molecule type" value="Genomic_DNA"/>
</dbReference>
<accession>A0ABR8AI90</accession>
<comment type="caution">
    <text evidence="1">The sequence shown here is derived from an EMBL/GenBank/DDBJ whole genome shotgun (WGS) entry which is preliminary data.</text>
</comment>
<proteinExistence type="predicted"/>
<keyword evidence="2" id="KW-1185">Reference proteome</keyword>
<evidence type="ECO:0000313" key="2">
    <source>
        <dbReference type="Proteomes" id="UP000658514"/>
    </source>
</evidence>
<organism evidence="1 2">
    <name type="scientific">Calothrix parietina FACHB-288</name>
    <dbReference type="NCBI Taxonomy" id="2692896"/>
    <lineage>
        <taxon>Bacteria</taxon>
        <taxon>Bacillati</taxon>
        <taxon>Cyanobacteriota</taxon>
        <taxon>Cyanophyceae</taxon>
        <taxon>Nostocales</taxon>
        <taxon>Calotrichaceae</taxon>
        <taxon>Calothrix</taxon>
    </lineage>
</organism>
<dbReference type="Proteomes" id="UP000658514">
    <property type="component" value="Unassembled WGS sequence"/>
</dbReference>
<gene>
    <name evidence="1" type="ORF">H6G24_22695</name>
</gene>
<sequence>MFPYLKSIGLSLTGLSLFIASISIISKPINAGEPIIDNNCQYHVRTPEVFRKIPPQKRGTIYLTSAFDVNRQKYFLQVYKFPNATGVFCLATFNAQPQKLKQAQLIQDKVIEKVAKDSSRNANYIVTVRGGRNDKFLRVHYRLNLSNPNQPKVTPIIIIYK</sequence>
<evidence type="ECO:0000313" key="1">
    <source>
        <dbReference type="EMBL" id="MBD2198277.1"/>
    </source>
</evidence>
<protein>
    <submittedName>
        <fullName evidence="1">Uncharacterized protein</fullName>
    </submittedName>
</protein>